<name>A0A1M4YR26_STRHI</name>
<dbReference type="EMBL" id="FQVN01000002">
    <property type="protein sequence ID" value="SHF07962.1"/>
    <property type="molecule type" value="Genomic_DNA"/>
</dbReference>
<dbReference type="InterPro" id="IPR016036">
    <property type="entry name" value="Malonyl_transacylase_ACP-bd"/>
</dbReference>
<dbReference type="RefSeq" id="WP_083959436.1">
    <property type="nucleotide sequence ID" value="NZ_FQVN01000002.1"/>
</dbReference>
<dbReference type="InterPro" id="IPR052568">
    <property type="entry name" value="PKS-FAS_Synthase"/>
</dbReference>
<dbReference type="Gene3D" id="3.30.70.3290">
    <property type="match status" value="1"/>
</dbReference>
<dbReference type="InterPro" id="IPR029069">
    <property type="entry name" value="HotDog_dom_sf"/>
</dbReference>
<dbReference type="InterPro" id="IPR014043">
    <property type="entry name" value="Acyl_transferase_dom"/>
</dbReference>
<dbReference type="SUPFAM" id="SSF54637">
    <property type="entry name" value="Thioesterase/thiol ester dehydrase-isomerase"/>
    <property type="match status" value="4"/>
</dbReference>
<dbReference type="Gene3D" id="3.10.129.10">
    <property type="entry name" value="Hotdog Thioesterase"/>
    <property type="match status" value="4"/>
</dbReference>
<dbReference type="Pfam" id="PF07977">
    <property type="entry name" value="FabA"/>
    <property type="match status" value="2"/>
</dbReference>
<dbReference type="SUPFAM" id="SSF53901">
    <property type="entry name" value="Thiolase-like"/>
    <property type="match status" value="1"/>
</dbReference>
<protein>
    <submittedName>
        <fullName evidence="3">PfaB family protein</fullName>
    </submittedName>
</protein>
<reference evidence="3 4" key="1">
    <citation type="submission" date="2016-11" db="EMBL/GenBank/DDBJ databases">
        <authorList>
            <person name="Jaros S."/>
            <person name="Januszkiewicz K."/>
            <person name="Wedrychowicz H."/>
        </authorList>
    </citation>
    <scope>NUCLEOTIDE SEQUENCE [LARGE SCALE GENOMIC DNA]</scope>
    <source>
        <strain evidence="3 4">DSM 44523</strain>
    </source>
</reference>
<organism evidence="3 4">
    <name type="scientific">Streptoalloteichus hindustanus</name>
    <dbReference type="NCBI Taxonomy" id="2017"/>
    <lineage>
        <taxon>Bacteria</taxon>
        <taxon>Bacillati</taxon>
        <taxon>Actinomycetota</taxon>
        <taxon>Actinomycetes</taxon>
        <taxon>Pseudonocardiales</taxon>
        <taxon>Pseudonocardiaceae</taxon>
        <taxon>Streptoalloteichus</taxon>
    </lineage>
</organism>
<dbReference type="InterPro" id="IPR001227">
    <property type="entry name" value="Ac_transferase_dom_sf"/>
</dbReference>
<dbReference type="SMART" id="SM00827">
    <property type="entry name" value="PKS_AT"/>
    <property type="match status" value="1"/>
</dbReference>
<dbReference type="Pfam" id="PF02801">
    <property type="entry name" value="Ketoacyl-synt_C"/>
    <property type="match status" value="1"/>
</dbReference>
<dbReference type="SUPFAM" id="SSF55048">
    <property type="entry name" value="Probable ACP-binding domain of malonyl-CoA ACP transacylase"/>
    <property type="match status" value="1"/>
</dbReference>
<dbReference type="PANTHER" id="PTHR43074:SF1">
    <property type="entry name" value="BETA-KETOACYL SYNTHASE FAMILY PROTEIN-RELATED"/>
    <property type="match status" value="1"/>
</dbReference>
<accession>A0A1M4YR26</accession>
<evidence type="ECO:0000313" key="3">
    <source>
        <dbReference type="EMBL" id="SHF07962.1"/>
    </source>
</evidence>
<dbReference type="Gene3D" id="3.40.47.10">
    <property type="match status" value="1"/>
</dbReference>
<evidence type="ECO:0000313" key="4">
    <source>
        <dbReference type="Proteomes" id="UP000184501"/>
    </source>
</evidence>
<keyword evidence="4" id="KW-1185">Reference proteome</keyword>
<sequence length="1778" mass="188753">MIATPRPHPDGWPGPPSAGGPVGLAILGMACRAGRFRDLDELERAVLADTGTAVPGPEPSDGEVTPGVGQEDLLLAVAEEALRDTVRCQPEADADAGRDTAIVLAADTPPVAVAERISAWGGPEHPAVCLANAEEDVASLLRRARHQLDTTSASTVLVGVADGAGAVALVLAAADGSGGRRIYATIDAVVSRPPGDPAVRADQSTVDTVAAVAGPRTVRRSAREVLTAAGTGPDGVDYVELFSVAAPDAGQAELARLAGLADVWSAAAVGSFRTALGALGSTVAVSGATAGLLGVVKAALCLHTAHIPATPEWSGPNPEALSTWDRSAFYVPTTSRPWYRSSPHARRRAAVVGTSHTASLVLLVMSGATTRGAVTSVDWARAGGHLVVPVAAANPDALLERVADARAALAAGGSVDDLVRAGIGQLDGQDCRAVFCAPDVAGLVRELDLARRNLRVSHAEGREWTTPAGSCSPARPLGPAAGVAFVFPGMLGAHLGLGGDLFRAFPGLARCPEAGMDQQSEVLGGERLHPRTVHPPGTADLARMEDELLADAPALLVTGTAFAGLHARLLRMLLGDRPHGAFGYSLGELTMLHATEAWHLSTRDAVRLGAAGLFRDGLFGPRRVVREAWGLGDDVPTESVWGMRSLFVDADAVRARLPEYDRVFLTHVNTPREVVVAGDPAQCEALARALDCPSIRSAQSPVLHCPLVPRSELLDLCRRPCRPPGGAELFSARDYGVVTDFDPERVAAGLTDVLRNTLDFPRLVRAVYDRGYRYFLEAGPGTSVTRWIREILGDEPHVAESVDRRGASTSATVARLVARLVGHGLPVDLDALTPPRSSSLVSGRTRVEVGQSTKDVSQSTEDGPGSAVCPPHAERTPGERTAVTFSGEPAGLVPYQAAGKPIGDTASRVSAPRPEPTSVGSSAIPGARSPAELLRLLHDQTLSAHRAVMSAQQDLQERVLTLLRRAPHDRARPAGSLTEAPARPDHAPVVLDEAAVLEFATGRLANVFGAAFAPVDEYPRRVRLPAPPYLFVSRITAIEGETGHLGPAFVRSEYDVPDDAWFAVDGAVPLSVVVEGVQANMVLVSRLGVDFENRGERVYRMLDHTGAFTGTARVGQRLRYDIDIERFVHTAGGPTVFFFRARCFADERPIGEITNACAGFFSDAELAAAPGVLPVRRPRRPRRSRRTAAGRRSFRRLLRPVRTRLGTAEIDELAAGRVAEVFGPAYGQRAACPGPRLVAGRLRMLDEVTDLSPTGGRSGLGTASGITRLRPDGWYFAGHLPDDPLLPGSLLAEGAMELLQVCAFSLGMHLCLPNAEFAPVPDVACSASMRRQVTPECRELRYEAEITDIGLLPDPRVVADVLVYAGDTAVAVFRDLALRLVTRDPRTDAPDQESATGDNPDPLLAEFHVEHLALGDHATALGPEFGIYAGRGVPRLPHGDLRFVDRVLSCTGRRGECAPGVEMVSECDLPADLWCLADHGGPWPPNLLLLELALQPAIVLGHHLGATLSYPDQDFRVRNLDGTATLLRPVDLRDRTVRQRVVLLSHDAVNGAVLQRFRFELAVDGETFHSGESVLGFLTDPVLARGAGLDPGDPAPPWWERHRPSPAEVRSVDLAALRARSAGPLLPGGRLDLVDALDVVPGGGDHGGGYLCGWRRIRPDDWFFACHFRDDPVMPGSLGLEAVLTGLRAHLLDSGLVDDIPDPAFTVAPGVATRWKYRGQILPSDEEMTFDVHLGEVRRAGGRLVVTAEANVWKPGQRVYRVDGIAVEVRPGEEASCA</sequence>
<dbReference type="OrthoDB" id="9778690at2"/>
<dbReference type="STRING" id="2017.SAMN05444320_102445"/>
<dbReference type="InterPro" id="IPR013114">
    <property type="entry name" value="FabA_FabZ"/>
</dbReference>
<feature type="domain" description="Malonyl-CoA:ACP transacylase (MAT)" evidence="2">
    <location>
        <begin position="486"/>
        <end position="807"/>
    </location>
</feature>
<evidence type="ECO:0000256" key="1">
    <source>
        <dbReference type="SAM" id="MobiDB-lite"/>
    </source>
</evidence>
<proteinExistence type="predicted"/>
<dbReference type="Gene3D" id="3.40.366.10">
    <property type="entry name" value="Malonyl-Coenzyme A Acyl Carrier Protein, domain 2"/>
    <property type="match status" value="1"/>
</dbReference>
<feature type="compositionally biased region" description="Polar residues" evidence="1">
    <location>
        <begin position="850"/>
        <end position="861"/>
    </location>
</feature>
<feature type="region of interest" description="Disordered" evidence="1">
    <location>
        <begin position="904"/>
        <end position="926"/>
    </location>
</feature>
<dbReference type="Proteomes" id="UP000184501">
    <property type="component" value="Unassembled WGS sequence"/>
</dbReference>
<dbReference type="PANTHER" id="PTHR43074">
    <property type="entry name" value="OMEGA-3 POLYUNSATURATED FATTY ACID SYNTHASE PFAB-RELATED"/>
    <property type="match status" value="1"/>
</dbReference>
<evidence type="ECO:0000259" key="2">
    <source>
        <dbReference type="SMART" id="SM00827"/>
    </source>
</evidence>
<dbReference type="SUPFAM" id="SSF52151">
    <property type="entry name" value="FabD/lysophospholipase-like"/>
    <property type="match status" value="1"/>
</dbReference>
<dbReference type="GO" id="GO:0016746">
    <property type="term" value="F:acyltransferase activity"/>
    <property type="evidence" value="ECO:0007669"/>
    <property type="project" value="InterPro"/>
</dbReference>
<gene>
    <name evidence="3" type="ORF">SAMN05444320_102445</name>
</gene>
<dbReference type="InterPro" id="IPR014031">
    <property type="entry name" value="Ketoacyl_synth_C"/>
</dbReference>
<dbReference type="InterPro" id="IPR016039">
    <property type="entry name" value="Thiolase-like"/>
</dbReference>
<dbReference type="InterPro" id="IPR016035">
    <property type="entry name" value="Acyl_Trfase/lysoPLipase"/>
</dbReference>
<dbReference type="PROSITE" id="PS51257">
    <property type="entry name" value="PROKAR_LIPOPROTEIN"/>
    <property type="match status" value="1"/>
</dbReference>
<feature type="region of interest" description="Disordered" evidence="1">
    <location>
        <begin position="833"/>
        <end position="879"/>
    </location>
</feature>